<dbReference type="Pfam" id="PF00069">
    <property type="entry name" value="Pkinase"/>
    <property type="match status" value="1"/>
</dbReference>
<reference evidence="5" key="1">
    <citation type="journal article" date="2020" name="Stud. Mycol.">
        <title>101 Dothideomycetes genomes: a test case for predicting lifestyles and emergence of pathogens.</title>
        <authorList>
            <person name="Haridas S."/>
            <person name="Albert R."/>
            <person name="Binder M."/>
            <person name="Bloem J."/>
            <person name="Labutti K."/>
            <person name="Salamov A."/>
            <person name="Andreopoulos B."/>
            <person name="Baker S."/>
            <person name="Barry K."/>
            <person name="Bills G."/>
            <person name="Bluhm B."/>
            <person name="Cannon C."/>
            <person name="Castanera R."/>
            <person name="Culley D."/>
            <person name="Daum C."/>
            <person name="Ezra D."/>
            <person name="Gonzalez J."/>
            <person name="Henrissat B."/>
            <person name="Kuo A."/>
            <person name="Liang C."/>
            <person name="Lipzen A."/>
            <person name="Lutzoni F."/>
            <person name="Magnuson J."/>
            <person name="Mondo S."/>
            <person name="Nolan M."/>
            <person name="Ohm R."/>
            <person name="Pangilinan J."/>
            <person name="Park H.-J."/>
            <person name="Ramirez L."/>
            <person name="Alfaro M."/>
            <person name="Sun H."/>
            <person name="Tritt A."/>
            <person name="Yoshinaga Y."/>
            <person name="Zwiers L.-H."/>
            <person name="Turgeon B."/>
            <person name="Goodwin S."/>
            <person name="Spatafora J."/>
            <person name="Crous P."/>
            <person name="Grigoriev I."/>
        </authorList>
    </citation>
    <scope>NUCLEOTIDE SEQUENCE</scope>
    <source>
        <strain evidence="5">CBS 130266</strain>
    </source>
</reference>
<dbReference type="PANTHER" id="PTHR45832">
    <property type="entry name" value="SERINE/THREONINE-PROTEIN KINASE SAMKA-RELATED-RELATED"/>
    <property type="match status" value="1"/>
</dbReference>
<feature type="domain" description="Protein kinase" evidence="4">
    <location>
        <begin position="1"/>
        <end position="239"/>
    </location>
</feature>
<evidence type="ECO:0000256" key="2">
    <source>
        <dbReference type="ARBA" id="ARBA00022741"/>
    </source>
</evidence>
<dbReference type="GO" id="GO:0005524">
    <property type="term" value="F:ATP binding"/>
    <property type="evidence" value="ECO:0007669"/>
    <property type="project" value="UniProtKB-KW"/>
</dbReference>
<proteinExistence type="inferred from homology"/>
<dbReference type="Proteomes" id="UP000800235">
    <property type="component" value="Unassembled WGS sequence"/>
</dbReference>
<dbReference type="SMART" id="SM00220">
    <property type="entry name" value="S_TKc"/>
    <property type="match status" value="1"/>
</dbReference>
<dbReference type="Gene3D" id="1.10.510.10">
    <property type="entry name" value="Transferase(Phosphotransferase) domain 1"/>
    <property type="match status" value="1"/>
</dbReference>
<evidence type="ECO:0000256" key="1">
    <source>
        <dbReference type="ARBA" id="ARBA00008874"/>
    </source>
</evidence>
<keyword evidence="3" id="KW-0067">ATP-binding</keyword>
<dbReference type="InterPro" id="IPR051931">
    <property type="entry name" value="PAK3-like"/>
</dbReference>
<dbReference type="SUPFAM" id="SSF56112">
    <property type="entry name" value="Protein kinase-like (PK-like)"/>
    <property type="match status" value="1"/>
</dbReference>
<comment type="caution">
    <text evidence="5">The sequence shown here is derived from an EMBL/GenBank/DDBJ whole genome shotgun (WGS) entry which is preliminary data.</text>
</comment>
<accession>A0A9P4NDS0</accession>
<gene>
    <name evidence="5" type="ORF">EJ08DRAFT_673805</name>
</gene>
<dbReference type="PROSITE" id="PS50011">
    <property type="entry name" value="PROTEIN_KINASE_DOM"/>
    <property type="match status" value="1"/>
</dbReference>
<name>A0A9P4NDS0_9PEZI</name>
<evidence type="ECO:0000313" key="5">
    <source>
        <dbReference type="EMBL" id="KAF2415908.1"/>
    </source>
</evidence>
<evidence type="ECO:0000256" key="3">
    <source>
        <dbReference type="ARBA" id="ARBA00022840"/>
    </source>
</evidence>
<dbReference type="EMBL" id="MU007175">
    <property type="protein sequence ID" value="KAF2415908.1"/>
    <property type="molecule type" value="Genomic_DNA"/>
</dbReference>
<dbReference type="AlphaFoldDB" id="A0A9P4NDS0"/>
<dbReference type="PANTHER" id="PTHR45832:SF22">
    <property type="entry name" value="SERINE_THREONINE-PROTEIN KINASE SAMKA-RELATED"/>
    <property type="match status" value="1"/>
</dbReference>
<evidence type="ECO:0000313" key="6">
    <source>
        <dbReference type="Proteomes" id="UP000800235"/>
    </source>
</evidence>
<dbReference type="GO" id="GO:0004672">
    <property type="term" value="F:protein kinase activity"/>
    <property type="evidence" value="ECO:0007669"/>
    <property type="project" value="InterPro"/>
</dbReference>
<comment type="similarity">
    <text evidence="1">Belongs to the protein kinase superfamily. STE Ser/Thr protein kinase family. STE20 subfamily.</text>
</comment>
<sequence length="243" mass="28088">MMSPLFRISQVQSEEKTAVIKSVRNHPRNKNEQDILMKFQNRTPYLRPVLDEIADSAEPSTVVLGNPQMIYYKHIKPDKILVNYREGDVRFSEVELGDLGGSYTADTKRAQRGTPVGATIWNSPEVVMGAQWRTATDIWSFSSVLIRLVYGGDFNLIESRTVPFGHEAYGPEYDEIANQDTIKIFCWVMDETPKPKMRSFYDTVEREVCKEDKEVIGKIMKMDWRDRPTATELLADKWVEERK</sequence>
<dbReference type="InterPro" id="IPR000719">
    <property type="entry name" value="Prot_kinase_dom"/>
</dbReference>
<keyword evidence="2" id="KW-0547">Nucleotide-binding</keyword>
<evidence type="ECO:0000259" key="4">
    <source>
        <dbReference type="PROSITE" id="PS50011"/>
    </source>
</evidence>
<keyword evidence="6" id="KW-1185">Reference proteome</keyword>
<organism evidence="5 6">
    <name type="scientific">Tothia fuscella</name>
    <dbReference type="NCBI Taxonomy" id="1048955"/>
    <lineage>
        <taxon>Eukaryota</taxon>
        <taxon>Fungi</taxon>
        <taxon>Dikarya</taxon>
        <taxon>Ascomycota</taxon>
        <taxon>Pezizomycotina</taxon>
        <taxon>Dothideomycetes</taxon>
        <taxon>Pleosporomycetidae</taxon>
        <taxon>Venturiales</taxon>
        <taxon>Cylindrosympodiaceae</taxon>
        <taxon>Tothia</taxon>
    </lineage>
</organism>
<protein>
    <recommendedName>
        <fullName evidence="4">Protein kinase domain-containing protein</fullName>
    </recommendedName>
</protein>
<dbReference type="OrthoDB" id="5979581at2759"/>
<dbReference type="InterPro" id="IPR011009">
    <property type="entry name" value="Kinase-like_dom_sf"/>
</dbReference>